<dbReference type="Proteomes" id="UP001211065">
    <property type="component" value="Unassembled WGS sequence"/>
</dbReference>
<evidence type="ECO:0000256" key="1">
    <source>
        <dbReference type="ARBA" id="ARBA00022441"/>
    </source>
</evidence>
<dbReference type="InterPro" id="IPR015915">
    <property type="entry name" value="Kelch-typ_b-propeller"/>
</dbReference>
<feature type="non-terminal residue" evidence="3">
    <location>
        <position position="190"/>
    </location>
</feature>
<organism evidence="3 4">
    <name type="scientific">Clydaea vesicula</name>
    <dbReference type="NCBI Taxonomy" id="447962"/>
    <lineage>
        <taxon>Eukaryota</taxon>
        <taxon>Fungi</taxon>
        <taxon>Fungi incertae sedis</taxon>
        <taxon>Chytridiomycota</taxon>
        <taxon>Chytridiomycota incertae sedis</taxon>
        <taxon>Chytridiomycetes</taxon>
        <taxon>Lobulomycetales</taxon>
        <taxon>Lobulomycetaceae</taxon>
        <taxon>Clydaea</taxon>
    </lineage>
</organism>
<evidence type="ECO:0000313" key="4">
    <source>
        <dbReference type="Proteomes" id="UP001211065"/>
    </source>
</evidence>
<proteinExistence type="predicted"/>
<keyword evidence="4" id="KW-1185">Reference proteome</keyword>
<accession>A0AAD5U0Q3</accession>
<sequence length="190" mass="21501">SFTWIQVAEMTGSTPYKRFGNSFNIVDETIYMFGGLDGQNVYNDFWSFDVKTNCWTEIITSGDYKPSERSGHTAVVLNEMNKLLVFGGFTVNPCPSILEDMFILDLANFKWEAVDTTTISSKSTHPGPRLDCSCCKITLTKENNNKLKDFLKIDSTKKINDSDNNHTECLLIFGGMDFSSMLNDVYIKTF</sequence>
<evidence type="ECO:0000313" key="3">
    <source>
        <dbReference type="EMBL" id="KAJ3211671.1"/>
    </source>
</evidence>
<keyword evidence="1" id="KW-0880">Kelch repeat</keyword>
<dbReference type="EMBL" id="JADGJW010000820">
    <property type="protein sequence ID" value="KAJ3211671.1"/>
    <property type="molecule type" value="Genomic_DNA"/>
</dbReference>
<keyword evidence="2" id="KW-0677">Repeat</keyword>
<dbReference type="AlphaFoldDB" id="A0AAD5U0Q3"/>
<dbReference type="Pfam" id="PF24681">
    <property type="entry name" value="Kelch_KLHDC2_KLHL20_DRC7"/>
    <property type="match status" value="1"/>
</dbReference>
<reference evidence="3" key="1">
    <citation type="submission" date="2020-05" db="EMBL/GenBank/DDBJ databases">
        <title>Phylogenomic resolution of chytrid fungi.</title>
        <authorList>
            <person name="Stajich J.E."/>
            <person name="Amses K."/>
            <person name="Simmons R."/>
            <person name="Seto K."/>
            <person name="Myers J."/>
            <person name="Bonds A."/>
            <person name="Quandt C.A."/>
            <person name="Barry K."/>
            <person name="Liu P."/>
            <person name="Grigoriev I."/>
            <person name="Longcore J.E."/>
            <person name="James T.Y."/>
        </authorList>
    </citation>
    <scope>NUCLEOTIDE SEQUENCE</scope>
    <source>
        <strain evidence="3">JEL0476</strain>
    </source>
</reference>
<dbReference type="PANTHER" id="PTHR46093">
    <property type="entry name" value="ACYL-COA-BINDING DOMAIN-CONTAINING PROTEIN 5"/>
    <property type="match status" value="1"/>
</dbReference>
<name>A0AAD5U0Q3_9FUNG</name>
<comment type="caution">
    <text evidence="3">The sequence shown here is derived from an EMBL/GenBank/DDBJ whole genome shotgun (WGS) entry which is preliminary data.</text>
</comment>
<dbReference type="PANTHER" id="PTHR46093:SF18">
    <property type="entry name" value="FIBRONECTIN TYPE-III DOMAIN-CONTAINING PROTEIN"/>
    <property type="match status" value="1"/>
</dbReference>
<dbReference type="SUPFAM" id="SSF117281">
    <property type="entry name" value="Kelch motif"/>
    <property type="match status" value="1"/>
</dbReference>
<evidence type="ECO:0000256" key="2">
    <source>
        <dbReference type="ARBA" id="ARBA00022737"/>
    </source>
</evidence>
<dbReference type="Gene3D" id="2.120.10.80">
    <property type="entry name" value="Kelch-type beta propeller"/>
    <property type="match status" value="1"/>
</dbReference>
<gene>
    <name evidence="3" type="ORF">HK099_007951</name>
</gene>
<protein>
    <submittedName>
        <fullName evidence="3">Uncharacterized protein</fullName>
    </submittedName>
</protein>